<protein>
    <submittedName>
        <fullName evidence="2">Uncharacterized protein</fullName>
    </submittedName>
</protein>
<keyword evidence="1" id="KW-0812">Transmembrane</keyword>
<keyword evidence="1" id="KW-0472">Membrane</keyword>
<feature type="transmembrane region" description="Helical" evidence="1">
    <location>
        <begin position="153"/>
        <end position="174"/>
    </location>
</feature>
<gene>
    <name evidence="2" type="ORF">BT96DRAFT_403583</name>
</gene>
<evidence type="ECO:0000256" key="1">
    <source>
        <dbReference type="SAM" id="Phobius"/>
    </source>
</evidence>
<evidence type="ECO:0000313" key="2">
    <source>
        <dbReference type="EMBL" id="KAE9404703.1"/>
    </source>
</evidence>
<name>A0A6A4I440_9AGAR</name>
<dbReference type="EMBL" id="ML769414">
    <property type="protein sequence ID" value="KAE9404703.1"/>
    <property type="molecule type" value="Genomic_DNA"/>
</dbReference>
<proteinExistence type="predicted"/>
<dbReference type="AlphaFoldDB" id="A0A6A4I440"/>
<dbReference type="OrthoDB" id="3174319at2759"/>
<reference evidence="2" key="1">
    <citation type="journal article" date="2019" name="Environ. Microbiol.">
        <title>Fungal ecological strategies reflected in gene transcription - a case study of two litter decomposers.</title>
        <authorList>
            <person name="Barbi F."/>
            <person name="Kohler A."/>
            <person name="Barry K."/>
            <person name="Baskaran P."/>
            <person name="Daum C."/>
            <person name="Fauchery L."/>
            <person name="Ihrmark K."/>
            <person name="Kuo A."/>
            <person name="LaButti K."/>
            <person name="Lipzen A."/>
            <person name="Morin E."/>
            <person name="Grigoriev I.V."/>
            <person name="Henrissat B."/>
            <person name="Lindahl B."/>
            <person name="Martin F."/>
        </authorList>
    </citation>
    <scope>NUCLEOTIDE SEQUENCE</scope>
    <source>
        <strain evidence="2">JB14</strain>
    </source>
</reference>
<organism evidence="2 3">
    <name type="scientific">Gymnopus androsaceus JB14</name>
    <dbReference type="NCBI Taxonomy" id="1447944"/>
    <lineage>
        <taxon>Eukaryota</taxon>
        <taxon>Fungi</taxon>
        <taxon>Dikarya</taxon>
        <taxon>Basidiomycota</taxon>
        <taxon>Agaricomycotina</taxon>
        <taxon>Agaricomycetes</taxon>
        <taxon>Agaricomycetidae</taxon>
        <taxon>Agaricales</taxon>
        <taxon>Marasmiineae</taxon>
        <taxon>Omphalotaceae</taxon>
        <taxon>Gymnopus</taxon>
    </lineage>
</organism>
<feature type="transmembrane region" description="Helical" evidence="1">
    <location>
        <begin position="71"/>
        <end position="91"/>
    </location>
</feature>
<evidence type="ECO:0000313" key="3">
    <source>
        <dbReference type="Proteomes" id="UP000799118"/>
    </source>
</evidence>
<sequence length="177" mass="20120">MLIFDTVNVAMSTYFIAYDIRALGGSFHPEVTQVLTLVDAIVSKVNFFLSDLVIVWRAWSILQHRTVSHRIILIFCVCLSFGAVLADIIFIYASSFNLEKAFTLDYETSRIFLPLALLLTNIIATIFISFRAWKFHQGLVGTAAEDSRRIHHLTQVLLLMIESGCLYSLLWVHVSTF</sequence>
<accession>A0A6A4I440</accession>
<dbReference type="Proteomes" id="UP000799118">
    <property type="component" value="Unassembled WGS sequence"/>
</dbReference>
<feature type="transmembrane region" description="Helical" evidence="1">
    <location>
        <begin position="111"/>
        <end position="133"/>
    </location>
</feature>
<keyword evidence="3" id="KW-1185">Reference proteome</keyword>
<keyword evidence="1" id="KW-1133">Transmembrane helix</keyword>